<dbReference type="InterPro" id="IPR013078">
    <property type="entry name" value="His_Pase_superF_clade-1"/>
</dbReference>
<dbReference type="PANTHER" id="PTHR16469:SF51">
    <property type="entry name" value="TRANSCRIPTION FACTOR TAU 55 KDA SUBUNIT"/>
    <property type="match status" value="1"/>
</dbReference>
<dbReference type="SMART" id="SM00855">
    <property type="entry name" value="PGAM"/>
    <property type="match status" value="1"/>
</dbReference>
<accession>A0ABY5AJU5</accession>
<keyword evidence="2" id="KW-1185">Reference proteome</keyword>
<dbReference type="InterPro" id="IPR029033">
    <property type="entry name" value="His_PPase_superfam"/>
</dbReference>
<gene>
    <name evidence="1" type="ORF">NEA10_11210</name>
</gene>
<dbReference type="RefSeq" id="WP_252659973.1">
    <property type="nucleotide sequence ID" value="NZ_CP098611.1"/>
</dbReference>
<proteinExistence type="predicted"/>
<dbReference type="Gene3D" id="3.40.50.1240">
    <property type="entry name" value="Phosphoglycerate mutase-like"/>
    <property type="match status" value="1"/>
</dbReference>
<dbReference type="EMBL" id="CP098611">
    <property type="protein sequence ID" value="USR89460.1"/>
    <property type="molecule type" value="Genomic_DNA"/>
</dbReference>
<evidence type="ECO:0000313" key="2">
    <source>
        <dbReference type="Proteomes" id="UP001056708"/>
    </source>
</evidence>
<reference evidence="1" key="1">
    <citation type="submission" date="2022-06" db="EMBL/GenBank/DDBJ databases">
        <title>Genome sequence of Phormidium yuhuli AB48 isolated from an industrial photobioreactor environment.</title>
        <authorList>
            <person name="Qiu Y."/>
            <person name="Noonan A.J.C."/>
            <person name="Dofher K."/>
            <person name="Koch M."/>
            <person name="Kieft B."/>
            <person name="Lin X."/>
            <person name="Ziels R.M."/>
            <person name="Hallam S.J."/>
        </authorList>
    </citation>
    <scope>NUCLEOTIDE SEQUENCE</scope>
    <source>
        <strain evidence="1">AB48</strain>
    </source>
</reference>
<dbReference type="PANTHER" id="PTHR16469">
    <property type="entry name" value="UBIQUITIN-ASSOCIATED AND SH3 DOMAIN-CONTAINING BA-RELATED"/>
    <property type="match status" value="1"/>
</dbReference>
<protein>
    <submittedName>
        <fullName evidence="1">Histidine phosphatase family protein</fullName>
    </submittedName>
</protein>
<name>A0ABY5AJU5_9CYAN</name>
<dbReference type="Proteomes" id="UP001056708">
    <property type="component" value="Chromosome"/>
</dbReference>
<organism evidence="1 2">
    <name type="scientific">Phormidium yuhuli AB48</name>
    <dbReference type="NCBI Taxonomy" id="2940671"/>
    <lineage>
        <taxon>Bacteria</taxon>
        <taxon>Bacillati</taxon>
        <taxon>Cyanobacteriota</taxon>
        <taxon>Cyanophyceae</taxon>
        <taxon>Oscillatoriophycideae</taxon>
        <taxon>Oscillatoriales</taxon>
        <taxon>Oscillatoriaceae</taxon>
        <taxon>Phormidium</taxon>
        <taxon>Phormidium yuhuli</taxon>
    </lineage>
</organism>
<dbReference type="SUPFAM" id="SSF53254">
    <property type="entry name" value="Phosphoglycerate mutase-like"/>
    <property type="match status" value="1"/>
</dbReference>
<evidence type="ECO:0000313" key="1">
    <source>
        <dbReference type="EMBL" id="USR89460.1"/>
    </source>
</evidence>
<dbReference type="CDD" id="cd07067">
    <property type="entry name" value="HP_PGM_like"/>
    <property type="match status" value="1"/>
</dbReference>
<sequence length="228" mass="26321">MTANHSLNNQTPQTIWIARHGHRYDFQYPQWFETAPRRYDPPLSELGLQQAQELAQRLQQEYDPGSSRLTIFSSPFRRCVTTADAVADRLQTKIYLEWGIGEWLNPDWMTEMPETASPEELQAEFPRLDLTYQSRSHPHYPEIQQEDCWRRSGETARYLAHHTRGDLLFLGHGATVLGMTQGLLGYPVDLHTACCCLVKLTRDGGDWHLELKGDTSHLSKTETQIRLN</sequence>
<dbReference type="Pfam" id="PF00300">
    <property type="entry name" value="His_Phos_1"/>
    <property type="match status" value="1"/>
</dbReference>
<dbReference type="InterPro" id="IPR051710">
    <property type="entry name" value="Phosphatase_SH3-domain"/>
</dbReference>